<comment type="caution">
    <text evidence="1">The sequence shown here is derived from an EMBL/GenBank/DDBJ whole genome shotgun (WGS) entry which is preliminary data.</text>
</comment>
<organism evidence="1 2">
    <name type="scientific">Nocardioides deserti</name>
    <dbReference type="NCBI Taxonomy" id="1588644"/>
    <lineage>
        <taxon>Bacteria</taxon>
        <taxon>Bacillati</taxon>
        <taxon>Actinomycetota</taxon>
        <taxon>Actinomycetes</taxon>
        <taxon>Propionibacteriales</taxon>
        <taxon>Nocardioidaceae</taxon>
        <taxon>Nocardioides</taxon>
    </lineage>
</organism>
<sequence>MTRRTPNVPLEPGERVLDSWFANHTQHAQRATGGRMWLTDRRLHFEPHGVDRALAGKTWSVPLAEVAEVGTTPVDLRHFFGGGLRRRLRVVLRDGSEWYFVLNRLRTRVETVRAALPAA</sequence>
<dbReference type="EMBL" id="JACMYC010000025">
    <property type="protein sequence ID" value="MBC2962521.1"/>
    <property type="molecule type" value="Genomic_DNA"/>
</dbReference>
<dbReference type="RefSeq" id="WP_186347693.1">
    <property type="nucleotide sequence ID" value="NZ_BMMR01000008.1"/>
</dbReference>
<dbReference type="Proteomes" id="UP000604001">
    <property type="component" value="Unassembled WGS sequence"/>
</dbReference>
<accession>A0ABR6UDI2</accession>
<evidence type="ECO:0000313" key="1">
    <source>
        <dbReference type="EMBL" id="MBC2962521.1"/>
    </source>
</evidence>
<keyword evidence="2" id="KW-1185">Reference proteome</keyword>
<evidence type="ECO:0008006" key="3">
    <source>
        <dbReference type="Google" id="ProtNLM"/>
    </source>
</evidence>
<proteinExistence type="predicted"/>
<protein>
    <recommendedName>
        <fullName evidence="3">GRAM domain-containing protein</fullName>
    </recommendedName>
</protein>
<name>A0ABR6UDI2_9ACTN</name>
<gene>
    <name evidence="1" type="ORF">H7344_19715</name>
</gene>
<evidence type="ECO:0000313" key="2">
    <source>
        <dbReference type="Proteomes" id="UP000604001"/>
    </source>
</evidence>
<reference evidence="1 2" key="1">
    <citation type="submission" date="2020-08" db="EMBL/GenBank/DDBJ databases">
        <title>novel species in genus Nocardioides.</title>
        <authorList>
            <person name="Zhang G."/>
        </authorList>
    </citation>
    <scope>NUCLEOTIDE SEQUENCE [LARGE SCALE GENOMIC DNA]</scope>
    <source>
        <strain evidence="1 2">SC8A-24</strain>
    </source>
</reference>